<dbReference type="RefSeq" id="XP_033601616.1">
    <property type="nucleotide sequence ID" value="XM_033746867.1"/>
</dbReference>
<feature type="signal peptide" evidence="2">
    <location>
        <begin position="1"/>
        <end position="18"/>
    </location>
</feature>
<evidence type="ECO:0000313" key="4">
    <source>
        <dbReference type="Proteomes" id="UP000799437"/>
    </source>
</evidence>
<protein>
    <recommendedName>
        <fullName evidence="5">Extracellular membrane protein CFEM domain-containing protein</fullName>
    </recommendedName>
</protein>
<sequence>MRQQDVLALACLLPFTSAVALVDFTPRNTNLPERCDRVYNQQVPGCVNADFIGMGTTNKAKCSQACVDGLVVIQTAVQKACGGLALDAQSLIGRFLKGDVITELCPNFAVTTILPPAPPNSEPTPSSAPPSVSSTVDRPSQTSTAISSANSASPTETEASPSAIPSSIQSETPIATDANPPPAPTETTIVATQPAPSQNGGQDGLPPQLSNPDSGGGSPFDVTAGTGAASSLTLNHLVTLLVPTAAGVILLAYI</sequence>
<organism evidence="3 4">
    <name type="scientific">Pseudovirgaria hyperparasitica</name>
    <dbReference type="NCBI Taxonomy" id="470096"/>
    <lineage>
        <taxon>Eukaryota</taxon>
        <taxon>Fungi</taxon>
        <taxon>Dikarya</taxon>
        <taxon>Ascomycota</taxon>
        <taxon>Pezizomycotina</taxon>
        <taxon>Dothideomycetes</taxon>
        <taxon>Dothideomycetes incertae sedis</taxon>
        <taxon>Acrospermales</taxon>
        <taxon>Acrospermaceae</taxon>
        <taxon>Pseudovirgaria</taxon>
    </lineage>
</organism>
<dbReference type="GeneID" id="54487921"/>
<feature type="region of interest" description="Disordered" evidence="1">
    <location>
        <begin position="116"/>
        <end position="222"/>
    </location>
</feature>
<evidence type="ECO:0000313" key="3">
    <source>
        <dbReference type="EMBL" id="KAF2759165.1"/>
    </source>
</evidence>
<dbReference type="EMBL" id="ML996570">
    <property type="protein sequence ID" value="KAF2759165.1"/>
    <property type="molecule type" value="Genomic_DNA"/>
</dbReference>
<accession>A0A6A6W9D6</accession>
<keyword evidence="2" id="KW-0732">Signal</keyword>
<reference evidence="3" key="1">
    <citation type="journal article" date="2020" name="Stud. Mycol.">
        <title>101 Dothideomycetes genomes: a test case for predicting lifestyles and emergence of pathogens.</title>
        <authorList>
            <person name="Haridas S."/>
            <person name="Albert R."/>
            <person name="Binder M."/>
            <person name="Bloem J."/>
            <person name="Labutti K."/>
            <person name="Salamov A."/>
            <person name="Andreopoulos B."/>
            <person name="Baker S."/>
            <person name="Barry K."/>
            <person name="Bills G."/>
            <person name="Bluhm B."/>
            <person name="Cannon C."/>
            <person name="Castanera R."/>
            <person name="Culley D."/>
            <person name="Daum C."/>
            <person name="Ezra D."/>
            <person name="Gonzalez J."/>
            <person name="Henrissat B."/>
            <person name="Kuo A."/>
            <person name="Liang C."/>
            <person name="Lipzen A."/>
            <person name="Lutzoni F."/>
            <person name="Magnuson J."/>
            <person name="Mondo S."/>
            <person name="Nolan M."/>
            <person name="Ohm R."/>
            <person name="Pangilinan J."/>
            <person name="Park H.-J."/>
            <person name="Ramirez L."/>
            <person name="Alfaro M."/>
            <person name="Sun H."/>
            <person name="Tritt A."/>
            <person name="Yoshinaga Y."/>
            <person name="Zwiers L.-H."/>
            <person name="Turgeon B."/>
            <person name="Goodwin S."/>
            <person name="Spatafora J."/>
            <person name="Crous P."/>
            <person name="Grigoriev I."/>
        </authorList>
    </citation>
    <scope>NUCLEOTIDE SEQUENCE</scope>
    <source>
        <strain evidence="3">CBS 121739</strain>
    </source>
</reference>
<feature type="compositionally biased region" description="Low complexity" evidence="1">
    <location>
        <begin position="129"/>
        <end position="171"/>
    </location>
</feature>
<evidence type="ECO:0000256" key="2">
    <source>
        <dbReference type="SAM" id="SignalP"/>
    </source>
</evidence>
<dbReference type="Proteomes" id="UP000799437">
    <property type="component" value="Unassembled WGS sequence"/>
</dbReference>
<evidence type="ECO:0000256" key="1">
    <source>
        <dbReference type="SAM" id="MobiDB-lite"/>
    </source>
</evidence>
<keyword evidence="4" id="KW-1185">Reference proteome</keyword>
<dbReference type="AlphaFoldDB" id="A0A6A6W9D6"/>
<feature type="compositionally biased region" description="Polar residues" evidence="1">
    <location>
        <begin position="185"/>
        <end position="200"/>
    </location>
</feature>
<evidence type="ECO:0008006" key="5">
    <source>
        <dbReference type="Google" id="ProtNLM"/>
    </source>
</evidence>
<gene>
    <name evidence="3" type="ORF">EJ05DRAFT_499590</name>
</gene>
<name>A0A6A6W9D6_9PEZI</name>
<feature type="compositionally biased region" description="Pro residues" evidence="1">
    <location>
        <begin position="116"/>
        <end position="128"/>
    </location>
</feature>
<feature type="chain" id="PRO_5025345837" description="Extracellular membrane protein CFEM domain-containing protein" evidence="2">
    <location>
        <begin position="19"/>
        <end position="254"/>
    </location>
</feature>
<dbReference type="OrthoDB" id="5427833at2759"/>
<proteinExistence type="predicted"/>